<evidence type="ECO:0000256" key="1">
    <source>
        <dbReference type="ARBA" id="ARBA00007626"/>
    </source>
</evidence>
<dbReference type="EMBL" id="CAJVSB020000801">
    <property type="protein sequence ID" value="CAH2062634.1"/>
    <property type="molecule type" value="Genomic_DNA"/>
</dbReference>
<dbReference type="Proteomes" id="UP000836841">
    <property type="component" value="Unassembled WGS sequence"/>
</dbReference>
<feature type="repeat" description="PPR" evidence="3">
    <location>
        <begin position="121"/>
        <end position="155"/>
    </location>
</feature>
<dbReference type="InterPro" id="IPR011990">
    <property type="entry name" value="TPR-like_helical_dom_sf"/>
</dbReference>
<gene>
    <name evidence="4" type="ORF">TAV2_LOCUS15091</name>
</gene>
<dbReference type="Pfam" id="PF13041">
    <property type="entry name" value="PPR_2"/>
    <property type="match status" value="1"/>
</dbReference>
<evidence type="ECO:0000256" key="2">
    <source>
        <dbReference type="ARBA" id="ARBA00022737"/>
    </source>
</evidence>
<dbReference type="Pfam" id="PF12854">
    <property type="entry name" value="PPR_1"/>
    <property type="match status" value="1"/>
</dbReference>
<dbReference type="InterPro" id="IPR002885">
    <property type="entry name" value="PPR_rpt"/>
</dbReference>
<accession>A0AAU9SBL5</accession>
<dbReference type="InterPro" id="IPR050667">
    <property type="entry name" value="PPR-containing_protein"/>
</dbReference>
<proteinExistence type="inferred from homology"/>
<dbReference type="PANTHER" id="PTHR47939">
    <property type="entry name" value="MEMBRANE-ASSOCIATED SALT-INDUCIBLE PROTEIN-LIKE"/>
    <property type="match status" value="1"/>
</dbReference>
<sequence length="193" mass="22271">MASERHKPNVITYSTLIHGLCKEGRLREALEIFDRMKLQGLKPDAGLYWKIISGFCNVQKFQEAANFLDEMVLEGISPNRLTWSLHIRIHNTVIQGLLTESDPNRAFQLYLSMRTRRLSVEAKTYNYLITYFSKKGDLHKAARITDEMVFDGCIPDEEIWTALVSGFWDRRKVREAAEFVHVELMGKSVEAGM</sequence>
<name>A0AAU9SBL5_THLAR</name>
<dbReference type="Pfam" id="PF01535">
    <property type="entry name" value="PPR"/>
    <property type="match status" value="1"/>
</dbReference>
<dbReference type="AlphaFoldDB" id="A0AAU9SBL5"/>
<comment type="caution">
    <text evidence="4">The sequence shown here is derived from an EMBL/GenBank/DDBJ whole genome shotgun (WGS) entry which is preliminary data.</text>
</comment>
<evidence type="ECO:0000313" key="4">
    <source>
        <dbReference type="EMBL" id="CAH2062634.1"/>
    </source>
</evidence>
<dbReference type="PANTHER" id="PTHR47939:SF1">
    <property type="entry name" value="OS04G0684500 PROTEIN"/>
    <property type="match status" value="1"/>
</dbReference>
<keyword evidence="2" id="KW-0677">Repeat</keyword>
<reference evidence="4 5" key="1">
    <citation type="submission" date="2022-03" db="EMBL/GenBank/DDBJ databases">
        <authorList>
            <person name="Nunn A."/>
            <person name="Chopra R."/>
            <person name="Nunn A."/>
            <person name="Contreras Garrido A."/>
        </authorList>
    </citation>
    <scope>NUCLEOTIDE SEQUENCE [LARGE SCALE GENOMIC DNA]</scope>
</reference>
<dbReference type="PROSITE" id="PS51375">
    <property type="entry name" value="PPR"/>
    <property type="match status" value="3"/>
</dbReference>
<keyword evidence="5" id="KW-1185">Reference proteome</keyword>
<evidence type="ECO:0000313" key="5">
    <source>
        <dbReference type="Proteomes" id="UP000836841"/>
    </source>
</evidence>
<organism evidence="4 5">
    <name type="scientific">Thlaspi arvense</name>
    <name type="common">Field penny-cress</name>
    <dbReference type="NCBI Taxonomy" id="13288"/>
    <lineage>
        <taxon>Eukaryota</taxon>
        <taxon>Viridiplantae</taxon>
        <taxon>Streptophyta</taxon>
        <taxon>Embryophyta</taxon>
        <taxon>Tracheophyta</taxon>
        <taxon>Spermatophyta</taxon>
        <taxon>Magnoliopsida</taxon>
        <taxon>eudicotyledons</taxon>
        <taxon>Gunneridae</taxon>
        <taxon>Pentapetalae</taxon>
        <taxon>rosids</taxon>
        <taxon>malvids</taxon>
        <taxon>Brassicales</taxon>
        <taxon>Brassicaceae</taxon>
        <taxon>Thlaspideae</taxon>
        <taxon>Thlaspi</taxon>
    </lineage>
</organism>
<protein>
    <recommendedName>
        <fullName evidence="6">Pentatricopeptide repeat-containing protein</fullName>
    </recommendedName>
</protein>
<feature type="repeat" description="PPR" evidence="3">
    <location>
        <begin position="9"/>
        <end position="43"/>
    </location>
</feature>
<dbReference type="NCBIfam" id="TIGR00756">
    <property type="entry name" value="PPR"/>
    <property type="match status" value="3"/>
</dbReference>
<comment type="similarity">
    <text evidence="1">Belongs to the PPR family. P subfamily.</text>
</comment>
<dbReference type="Pfam" id="PF13812">
    <property type="entry name" value="PPR_3"/>
    <property type="match status" value="1"/>
</dbReference>
<dbReference type="Gene3D" id="1.25.40.10">
    <property type="entry name" value="Tetratricopeptide repeat domain"/>
    <property type="match status" value="2"/>
</dbReference>
<evidence type="ECO:0008006" key="6">
    <source>
        <dbReference type="Google" id="ProtNLM"/>
    </source>
</evidence>
<evidence type="ECO:0000256" key="3">
    <source>
        <dbReference type="PROSITE-ProRule" id="PRU00708"/>
    </source>
</evidence>
<feature type="repeat" description="PPR" evidence="3">
    <location>
        <begin position="44"/>
        <end position="78"/>
    </location>
</feature>